<dbReference type="Pfam" id="PF11903">
    <property type="entry name" value="ParD_like"/>
    <property type="match status" value="1"/>
</dbReference>
<keyword evidence="2" id="KW-1185">Reference proteome</keyword>
<dbReference type="InterPro" id="IPR021831">
    <property type="entry name" value="ParD-like"/>
</dbReference>
<reference evidence="1 2" key="1">
    <citation type="submission" date="2019-11" db="EMBL/GenBank/DDBJ databases">
        <title>Caenimonas koreensis gen. nov., sp. nov., isolated from activated sludge.</title>
        <authorList>
            <person name="Seung H.R."/>
        </authorList>
    </citation>
    <scope>NUCLEOTIDE SEQUENCE [LARGE SCALE GENOMIC DNA]</scope>
    <source>
        <strain evidence="1 2">EMB320</strain>
    </source>
</reference>
<gene>
    <name evidence="1" type="ORF">GHT07_19070</name>
</gene>
<dbReference type="OrthoDB" id="5422561at2"/>
<dbReference type="Proteomes" id="UP000487350">
    <property type="component" value="Unassembled WGS sequence"/>
</dbReference>
<name>A0A844B8A0_9BURK</name>
<comment type="caution">
    <text evidence="1">The sequence shown here is derived from an EMBL/GenBank/DDBJ whole genome shotgun (WGS) entry which is preliminary data.</text>
</comment>
<accession>A0A844B8A0</accession>
<sequence length="81" mass="8709">MGLSMSNPRPNKFLVPLRELMSTTVRISASELELITHAAGLNGRTVPDQVEHWIRLGRAAERCHDGASCAANSSGFEGTST</sequence>
<evidence type="ECO:0008006" key="3">
    <source>
        <dbReference type="Google" id="ProtNLM"/>
    </source>
</evidence>
<dbReference type="EMBL" id="WJBU01000023">
    <property type="protein sequence ID" value="MRD49383.1"/>
    <property type="molecule type" value="Genomic_DNA"/>
</dbReference>
<evidence type="ECO:0000313" key="2">
    <source>
        <dbReference type="Proteomes" id="UP000487350"/>
    </source>
</evidence>
<organism evidence="1 2">
    <name type="scientific">Caenimonas koreensis DSM 17982</name>
    <dbReference type="NCBI Taxonomy" id="1121255"/>
    <lineage>
        <taxon>Bacteria</taxon>
        <taxon>Pseudomonadati</taxon>
        <taxon>Pseudomonadota</taxon>
        <taxon>Betaproteobacteria</taxon>
        <taxon>Burkholderiales</taxon>
        <taxon>Comamonadaceae</taxon>
        <taxon>Caenimonas</taxon>
    </lineage>
</organism>
<protein>
    <recommendedName>
        <fullName evidence="3">ParD-like antitoxin of type II toxin-antitoxin system</fullName>
    </recommendedName>
</protein>
<evidence type="ECO:0000313" key="1">
    <source>
        <dbReference type="EMBL" id="MRD49383.1"/>
    </source>
</evidence>
<proteinExistence type="predicted"/>
<dbReference type="AlphaFoldDB" id="A0A844B8A0"/>